<sequence length="53" mass="5649">MVGFAGIDRFFLSGFPAMKLLGYATLTQPTTSGAMVRGRLVTFNGIRPIVSSP</sequence>
<keyword evidence="2" id="KW-1185">Reference proteome</keyword>
<accession>A0ABY0TFM5</accession>
<proteinExistence type="predicted"/>
<dbReference type="EMBL" id="FNKY01000001">
    <property type="protein sequence ID" value="SDQ75686.1"/>
    <property type="molecule type" value="Genomic_DNA"/>
</dbReference>
<organism evidence="1 2">
    <name type="scientific">Nitrosospira multiformis</name>
    <dbReference type="NCBI Taxonomy" id="1231"/>
    <lineage>
        <taxon>Bacteria</taxon>
        <taxon>Pseudomonadati</taxon>
        <taxon>Pseudomonadota</taxon>
        <taxon>Betaproteobacteria</taxon>
        <taxon>Nitrosomonadales</taxon>
        <taxon>Nitrosomonadaceae</taxon>
        <taxon>Nitrosospira</taxon>
    </lineage>
</organism>
<gene>
    <name evidence="1" type="ORF">SAMN05216402_2165</name>
</gene>
<reference evidence="1 2" key="1">
    <citation type="submission" date="2016-10" db="EMBL/GenBank/DDBJ databases">
        <authorList>
            <person name="Varghese N."/>
            <person name="Submissions S."/>
        </authorList>
    </citation>
    <scope>NUCLEOTIDE SEQUENCE [LARGE SCALE GENOMIC DNA]</scope>
    <source>
        <strain evidence="1 2">Nl1</strain>
    </source>
</reference>
<evidence type="ECO:0000313" key="2">
    <source>
        <dbReference type="Proteomes" id="UP000183471"/>
    </source>
</evidence>
<evidence type="ECO:0000313" key="1">
    <source>
        <dbReference type="EMBL" id="SDQ75686.1"/>
    </source>
</evidence>
<comment type="caution">
    <text evidence="1">The sequence shown here is derived from an EMBL/GenBank/DDBJ whole genome shotgun (WGS) entry which is preliminary data.</text>
</comment>
<protein>
    <submittedName>
        <fullName evidence="1">Uncharacterized protein</fullName>
    </submittedName>
</protein>
<name>A0ABY0TFM5_9PROT</name>
<dbReference type="Proteomes" id="UP000183471">
    <property type="component" value="Unassembled WGS sequence"/>
</dbReference>